<name>A0ABQ8LA76_LABRO</name>
<accession>A0ABQ8LA76</accession>
<protein>
    <submittedName>
        <fullName evidence="1">Autophagy-related protein 20</fullName>
    </submittedName>
</protein>
<dbReference type="EMBL" id="JACTAM010000244">
    <property type="protein sequence ID" value="KAI2647598.1"/>
    <property type="molecule type" value="Genomic_DNA"/>
</dbReference>
<evidence type="ECO:0000313" key="2">
    <source>
        <dbReference type="Proteomes" id="UP000830375"/>
    </source>
</evidence>
<reference evidence="1 2" key="1">
    <citation type="submission" date="2022-01" db="EMBL/GenBank/DDBJ databases">
        <title>A high-quality chromosome-level genome assembly of rohu carp, Labeo rohita.</title>
        <authorList>
            <person name="Arick M.A. II"/>
            <person name="Hsu C.-Y."/>
            <person name="Magbanua Z."/>
            <person name="Pechanova O."/>
            <person name="Grover C."/>
            <person name="Miller E."/>
            <person name="Thrash A."/>
            <person name="Ezzel L."/>
            <person name="Alam S."/>
            <person name="Benzie J."/>
            <person name="Hamilton M."/>
            <person name="Karsi A."/>
            <person name="Lawrence M.L."/>
            <person name="Peterson D.G."/>
        </authorList>
    </citation>
    <scope>NUCLEOTIDE SEQUENCE [LARGE SCALE GENOMIC DNA]</scope>
    <source>
        <strain evidence="2">BAU-BD-2019</strain>
        <tissue evidence="1">Blood</tissue>
    </source>
</reference>
<sequence>MIIGCFNPKPRHPQHWWVSSGGQITAHQLPPGFQLNSSLLLHNQQEALSAASPILRTVIFLSLPITPMAVSILHTDWAGNPLQPTSTGKSHACQPFPLQSCKRSWYLAFFLSNACSQPSSHGTVSSMRMIFFASSDHSTASGLRVVWTTGGELQSFPQVYLHFP</sequence>
<gene>
    <name evidence="1" type="ORF">H4Q32_028010</name>
</gene>
<comment type="caution">
    <text evidence="1">The sequence shown here is derived from an EMBL/GenBank/DDBJ whole genome shotgun (WGS) entry which is preliminary data.</text>
</comment>
<organism evidence="1 2">
    <name type="scientific">Labeo rohita</name>
    <name type="common">Indian major carp</name>
    <name type="synonym">Cyprinus rohita</name>
    <dbReference type="NCBI Taxonomy" id="84645"/>
    <lineage>
        <taxon>Eukaryota</taxon>
        <taxon>Metazoa</taxon>
        <taxon>Chordata</taxon>
        <taxon>Craniata</taxon>
        <taxon>Vertebrata</taxon>
        <taxon>Euteleostomi</taxon>
        <taxon>Actinopterygii</taxon>
        <taxon>Neopterygii</taxon>
        <taxon>Teleostei</taxon>
        <taxon>Ostariophysi</taxon>
        <taxon>Cypriniformes</taxon>
        <taxon>Cyprinidae</taxon>
        <taxon>Labeoninae</taxon>
        <taxon>Labeonini</taxon>
        <taxon>Labeo</taxon>
    </lineage>
</organism>
<keyword evidence="2" id="KW-1185">Reference proteome</keyword>
<evidence type="ECO:0000313" key="1">
    <source>
        <dbReference type="EMBL" id="KAI2647598.1"/>
    </source>
</evidence>
<proteinExistence type="predicted"/>
<dbReference type="Proteomes" id="UP000830375">
    <property type="component" value="Unassembled WGS sequence"/>
</dbReference>